<evidence type="ECO:0000256" key="9">
    <source>
        <dbReference type="ARBA" id="ARBA00023136"/>
    </source>
</evidence>
<dbReference type="PaxDb" id="4081-Solyc02g086960.2.1"/>
<keyword evidence="14" id="KW-1185">Reference proteome</keyword>
<dbReference type="GO" id="GO:0005524">
    <property type="term" value="F:ATP binding"/>
    <property type="evidence" value="ECO:0007669"/>
    <property type="project" value="UniProtKB-KW"/>
</dbReference>
<comment type="catalytic activity">
    <reaction evidence="10">
        <text>L-threonyl-[protein] + ATP = O-phospho-L-threonyl-[protein] + ADP + H(+)</text>
        <dbReference type="Rhea" id="RHEA:46608"/>
        <dbReference type="Rhea" id="RHEA-COMP:11060"/>
        <dbReference type="Rhea" id="RHEA-COMP:11605"/>
        <dbReference type="ChEBI" id="CHEBI:15378"/>
        <dbReference type="ChEBI" id="CHEBI:30013"/>
        <dbReference type="ChEBI" id="CHEBI:30616"/>
        <dbReference type="ChEBI" id="CHEBI:61977"/>
        <dbReference type="ChEBI" id="CHEBI:456216"/>
        <dbReference type="EC" id="2.7.11.1"/>
    </reaction>
</comment>
<reference evidence="13" key="1">
    <citation type="journal article" date="2012" name="Nature">
        <title>The tomato genome sequence provides insights into fleshy fruit evolution.</title>
        <authorList>
            <consortium name="Tomato Genome Consortium"/>
        </authorList>
    </citation>
    <scope>NUCLEOTIDE SEQUENCE [LARGE SCALE GENOMIC DNA]</scope>
    <source>
        <strain evidence="13">cv. Heinz 1706</strain>
    </source>
</reference>
<dbReference type="AlphaFoldDB" id="K4BBK3"/>
<dbReference type="PANTHER" id="PTHR47982">
    <property type="entry name" value="PROLINE-RICH RECEPTOR-LIKE PROTEIN KINASE PERK4"/>
    <property type="match status" value="1"/>
</dbReference>
<evidence type="ECO:0000256" key="11">
    <source>
        <dbReference type="ARBA" id="ARBA00048679"/>
    </source>
</evidence>
<dbReference type="Gramene" id="Solyc02g086960.2.1">
    <property type="protein sequence ID" value="Solyc02g086960.2.1"/>
    <property type="gene ID" value="Solyc02g086960.2"/>
</dbReference>
<proteinExistence type="predicted"/>
<dbReference type="InterPro" id="IPR001245">
    <property type="entry name" value="Ser-Thr/Tyr_kinase_cat_dom"/>
</dbReference>
<dbReference type="EnsemblPlants" id="Solyc02g086960.2.1">
    <property type="protein sequence ID" value="Solyc02g086960.2.1"/>
    <property type="gene ID" value="Solyc02g086960.2"/>
</dbReference>
<evidence type="ECO:0000256" key="3">
    <source>
        <dbReference type="ARBA" id="ARBA00022527"/>
    </source>
</evidence>
<evidence type="ECO:0000256" key="10">
    <source>
        <dbReference type="ARBA" id="ARBA00047899"/>
    </source>
</evidence>
<dbReference type="InterPro" id="IPR000719">
    <property type="entry name" value="Prot_kinase_dom"/>
</dbReference>
<reference evidence="13" key="2">
    <citation type="submission" date="2015-06" db="UniProtKB">
        <authorList>
            <consortium name="EnsemblPlants"/>
        </authorList>
    </citation>
    <scope>IDENTIFICATION</scope>
    <source>
        <strain evidence="13">cv. Heinz 1706</strain>
    </source>
</reference>
<evidence type="ECO:0000313" key="14">
    <source>
        <dbReference type="Proteomes" id="UP000004994"/>
    </source>
</evidence>
<dbReference type="InterPro" id="IPR047117">
    <property type="entry name" value="PERK1-13-like"/>
</dbReference>
<keyword evidence="6" id="KW-0547">Nucleotide-binding</keyword>
<keyword evidence="7" id="KW-0067">ATP-binding</keyword>
<name>K4BBK3_SOLLC</name>
<dbReference type="PhylomeDB" id="K4BBK3"/>
<evidence type="ECO:0000313" key="13">
    <source>
        <dbReference type="EnsemblPlants" id="Solyc02g086960.2.1"/>
    </source>
</evidence>
<evidence type="ECO:0000256" key="1">
    <source>
        <dbReference type="ARBA" id="ARBA00004162"/>
    </source>
</evidence>
<evidence type="ECO:0000256" key="5">
    <source>
        <dbReference type="ARBA" id="ARBA00022692"/>
    </source>
</evidence>
<dbReference type="Pfam" id="PF07714">
    <property type="entry name" value="PK_Tyr_Ser-Thr"/>
    <property type="match status" value="1"/>
</dbReference>
<evidence type="ECO:0000256" key="8">
    <source>
        <dbReference type="ARBA" id="ARBA00022989"/>
    </source>
</evidence>
<keyword evidence="3" id="KW-0418">Kinase</keyword>
<dbReference type="eggNOG" id="KOG1187">
    <property type="taxonomic scope" value="Eukaryota"/>
</dbReference>
<feature type="domain" description="Protein kinase" evidence="12">
    <location>
        <begin position="198"/>
        <end position="429"/>
    </location>
</feature>
<keyword evidence="5" id="KW-0812">Transmembrane</keyword>
<dbReference type="EC" id="2.7.11.1" evidence="2"/>
<dbReference type="SUPFAM" id="SSF56112">
    <property type="entry name" value="Protein kinase-like (PK-like)"/>
    <property type="match status" value="1"/>
</dbReference>
<evidence type="ECO:0000256" key="7">
    <source>
        <dbReference type="ARBA" id="ARBA00022840"/>
    </source>
</evidence>
<dbReference type="PANTHER" id="PTHR47982:SF57">
    <property type="entry name" value="PROTEIN KINASE DOMAIN-CONTAINING PROTEIN"/>
    <property type="match status" value="1"/>
</dbReference>
<comment type="catalytic activity">
    <reaction evidence="11">
        <text>L-seryl-[protein] + ATP = O-phospho-L-seryl-[protein] + ADP + H(+)</text>
        <dbReference type="Rhea" id="RHEA:17989"/>
        <dbReference type="Rhea" id="RHEA-COMP:9863"/>
        <dbReference type="Rhea" id="RHEA-COMP:11604"/>
        <dbReference type="ChEBI" id="CHEBI:15378"/>
        <dbReference type="ChEBI" id="CHEBI:29999"/>
        <dbReference type="ChEBI" id="CHEBI:30616"/>
        <dbReference type="ChEBI" id="CHEBI:83421"/>
        <dbReference type="ChEBI" id="CHEBI:456216"/>
        <dbReference type="EC" id="2.7.11.1"/>
    </reaction>
</comment>
<dbReference type="GO" id="GO:0005886">
    <property type="term" value="C:plasma membrane"/>
    <property type="evidence" value="ECO:0000318"/>
    <property type="project" value="GO_Central"/>
</dbReference>
<dbReference type="InterPro" id="IPR011009">
    <property type="entry name" value="Kinase-like_dom_sf"/>
</dbReference>
<dbReference type="Gene3D" id="1.10.510.10">
    <property type="entry name" value="Transferase(Phosphotransferase) domain 1"/>
    <property type="match status" value="1"/>
</dbReference>
<evidence type="ECO:0000256" key="6">
    <source>
        <dbReference type="ARBA" id="ARBA00022741"/>
    </source>
</evidence>
<organism evidence="13">
    <name type="scientific">Solanum lycopersicum</name>
    <name type="common">Tomato</name>
    <name type="synonym">Lycopersicon esculentum</name>
    <dbReference type="NCBI Taxonomy" id="4081"/>
    <lineage>
        <taxon>Eukaryota</taxon>
        <taxon>Viridiplantae</taxon>
        <taxon>Streptophyta</taxon>
        <taxon>Embryophyta</taxon>
        <taxon>Tracheophyta</taxon>
        <taxon>Spermatophyta</taxon>
        <taxon>Magnoliopsida</taxon>
        <taxon>eudicotyledons</taxon>
        <taxon>Gunneridae</taxon>
        <taxon>Pentapetalae</taxon>
        <taxon>asterids</taxon>
        <taxon>lamiids</taxon>
        <taxon>Solanales</taxon>
        <taxon>Solanaceae</taxon>
        <taxon>Solanoideae</taxon>
        <taxon>Solaneae</taxon>
        <taxon>Solanum</taxon>
        <taxon>Solanum subgen. Lycopersicon</taxon>
    </lineage>
</organism>
<sequence length="429" mass="48840">MGIRANKTGQMYLNSTQQTNCLTKMNDEGNGIDVSGCGVEKLTKTGSSCSDFTVDDVNMKFGDKLRKLSYNCQFQDTADKRGHLCEFCVNSWKDIKEVRSKNDKYAKAESDICRFAVLVSLTSTRIIDQAWLRKLYNSISNQKQPVNFAYTEEKRQEQDEHSELTEKHKFRPAIDLAMPKDSSLEVSIEEVYSATNILNESHFIGEGTAEKVYRGVLPNNQEVAIKHIIHEECIETFLREVKSLTNVRHPNLVALLGYSKNAKEYFLIYEICPYGNLSQWLFANNRVLSWTQRLEIAIDSAKGLPTNTLLGQDFEAKLSDFGLSKVIDIDEILHDLRSKSLLRERRAVEFVDPKLYGDYSTDVFQLTLELAISCIAPKQQRPSIEKVVDKLEEALAITRTEKASTPHSTPVWSSTSFQEQYRTLVENVT</sequence>
<keyword evidence="8" id="KW-1133">Transmembrane helix</keyword>
<dbReference type="HOGENOM" id="CLU_000288_152_1_1"/>
<protein>
    <recommendedName>
        <fullName evidence="2">non-specific serine/threonine protein kinase</fullName>
        <ecNumber evidence="2">2.7.11.1</ecNumber>
    </recommendedName>
</protein>
<accession>K4BBK3</accession>
<evidence type="ECO:0000256" key="4">
    <source>
        <dbReference type="ARBA" id="ARBA00022679"/>
    </source>
</evidence>
<evidence type="ECO:0000256" key="2">
    <source>
        <dbReference type="ARBA" id="ARBA00012513"/>
    </source>
</evidence>
<dbReference type="Proteomes" id="UP000004994">
    <property type="component" value="Chromosome 2"/>
</dbReference>
<dbReference type="GO" id="GO:0004674">
    <property type="term" value="F:protein serine/threonine kinase activity"/>
    <property type="evidence" value="ECO:0007669"/>
    <property type="project" value="UniProtKB-KW"/>
</dbReference>
<dbReference type="Gene3D" id="3.30.200.20">
    <property type="entry name" value="Phosphorylase Kinase, domain 1"/>
    <property type="match status" value="1"/>
</dbReference>
<dbReference type="OMA" id="LIYEICP"/>
<evidence type="ECO:0000259" key="12">
    <source>
        <dbReference type="PROSITE" id="PS50011"/>
    </source>
</evidence>
<dbReference type="PROSITE" id="PS50011">
    <property type="entry name" value="PROTEIN_KINASE_DOM"/>
    <property type="match status" value="1"/>
</dbReference>
<keyword evidence="3" id="KW-0723">Serine/threonine-protein kinase</keyword>
<keyword evidence="4" id="KW-0808">Transferase</keyword>
<keyword evidence="9" id="KW-0472">Membrane</keyword>
<comment type="subcellular location">
    <subcellularLocation>
        <location evidence="1">Cell membrane</location>
        <topology evidence="1">Single-pass membrane protein</topology>
    </subcellularLocation>
</comment>
<dbReference type="InParanoid" id="K4BBK3"/>